<name>A0A430FS78_9BIFI</name>
<evidence type="ECO:0000256" key="1">
    <source>
        <dbReference type="SAM" id="SignalP"/>
    </source>
</evidence>
<accession>A0A430FS78</accession>
<evidence type="ECO:0000313" key="2">
    <source>
        <dbReference type="EMBL" id="RSX55709.1"/>
    </source>
</evidence>
<dbReference type="RefSeq" id="WP_125962911.1">
    <property type="nucleotide sequence ID" value="NZ_QXGM01000001.1"/>
</dbReference>
<evidence type="ECO:0000313" key="3">
    <source>
        <dbReference type="Proteomes" id="UP000287609"/>
    </source>
</evidence>
<dbReference type="Proteomes" id="UP000287609">
    <property type="component" value="Unassembled WGS sequence"/>
</dbReference>
<reference evidence="2 3" key="1">
    <citation type="submission" date="2018-09" db="EMBL/GenBank/DDBJ databases">
        <title>Characterization of the phylogenetic diversity of five novel species belonging to the genus Bifidobacterium.</title>
        <authorList>
            <person name="Lugli G.A."/>
            <person name="Duranti S."/>
            <person name="Milani C."/>
        </authorList>
    </citation>
    <scope>NUCLEOTIDE SEQUENCE [LARGE SCALE GENOMIC DNA]</scope>
    <source>
        <strain evidence="2 3">2036B</strain>
    </source>
</reference>
<organism evidence="2 3">
    <name type="scientific">Bifidobacterium dolichotidis</name>
    <dbReference type="NCBI Taxonomy" id="2306976"/>
    <lineage>
        <taxon>Bacteria</taxon>
        <taxon>Bacillati</taxon>
        <taxon>Actinomycetota</taxon>
        <taxon>Actinomycetes</taxon>
        <taxon>Bifidobacteriales</taxon>
        <taxon>Bifidobacteriaceae</taxon>
        <taxon>Bifidobacterium</taxon>
    </lineage>
</organism>
<evidence type="ECO:0008006" key="4">
    <source>
        <dbReference type="Google" id="ProtNLM"/>
    </source>
</evidence>
<keyword evidence="1" id="KW-0732">Signal</keyword>
<comment type="caution">
    <text evidence="2">The sequence shown here is derived from an EMBL/GenBank/DDBJ whole genome shotgun (WGS) entry which is preliminary data.</text>
</comment>
<feature type="signal peptide" evidence="1">
    <location>
        <begin position="1"/>
        <end position="18"/>
    </location>
</feature>
<protein>
    <recommendedName>
        <fullName evidence="4">Lipoprotein</fullName>
    </recommendedName>
</protein>
<dbReference type="AlphaFoldDB" id="A0A430FS78"/>
<gene>
    <name evidence="2" type="ORF">D2E26_0272</name>
</gene>
<keyword evidence="3" id="KW-1185">Reference proteome</keyword>
<feature type="chain" id="PRO_5019572821" description="Lipoprotein" evidence="1">
    <location>
        <begin position="19"/>
        <end position="151"/>
    </location>
</feature>
<dbReference type="EMBL" id="QXGM01000001">
    <property type="protein sequence ID" value="RSX55709.1"/>
    <property type="molecule type" value="Genomic_DNA"/>
</dbReference>
<proteinExistence type="predicted"/>
<sequence length="151" mass="16669">MAASAIMVSLSCAMPAQAITKPVDNPCEEDRHGTQLIMHPARMISTSVGPVICDEDSRACSVSLETDYGSTINFDYTYDLNPNNKYCNVQLSETTSIDGEGEHISAAGTNADFAFTWINAYAMSRTPDGKLHMYDWVIDHDLGYARVTRYQ</sequence>